<dbReference type="HOGENOM" id="CLU_2594874_0_0_1"/>
<proteinExistence type="predicted"/>
<dbReference type="AlphaFoldDB" id="L1J4U3"/>
<reference evidence="2" key="3">
    <citation type="submission" date="2015-06" db="UniProtKB">
        <authorList>
            <consortium name="EnsemblProtists"/>
        </authorList>
    </citation>
    <scope>IDENTIFICATION</scope>
</reference>
<dbReference type="Proteomes" id="UP000011087">
    <property type="component" value="Unassembled WGS sequence"/>
</dbReference>
<dbReference type="EMBL" id="JH993009">
    <property type="protein sequence ID" value="EKX43553.1"/>
    <property type="molecule type" value="Genomic_DNA"/>
</dbReference>
<evidence type="ECO:0000313" key="3">
    <source>
        <dbReference type="Proteomes" id="UP000011087"/>
    </source>
</evidence>
<protein>
    <submittedName>
        <fullName evidence="1 2">Uncharacterized protein</fullName>
    </submittedName>
</protein>
<name>L1J4U3_GUITC</name>
<accession>L1J4U3</accession>
<dbReference type="EnsemblProtists" id="EKX43553">
    <property type="protein sequence ID" value="EKX43553"/>
    <property type="gene ID" value="GUITHDRAFT_110359"/>
</dbReference>
<keyword evidence="3" id="KW-1185">Reference proteome</keyword>
<dbReference type="GeneID" id="17300248"/>
<dbReference type="KEGG" id="gtt:GUITHDRAFT_110359"/>
<dbReference type="PaxDb" id="55529-EKX43553"/>
<sequence>MFELLKQEMLMDDRMAGMSNVSEGFWMGKNKIRTPGRSGGCKYYCDRQNLSNGFMSTEGSFSRAGHPHWDGRGSHYDIMH</sequence>
<gene>
    <name evidence="1" type="ORF">GUITHDRAFT_110359</name>
</gene>
<organism evidence="1">
    <name type="scientific">Guillardia theta (strain CCMP2712)</name>
    <name type="common">Cryptophyte</name>
    <dbReference type="NCBI Taxonomy" id="905079"/>
    <lineage>
        <taxon>Eukaryota</taxon>
        <taxon>Cryptophyceae</taxon>
        <taxon>Pyrenomonadales</taxon>
        <taxon>Geminigeraceae</taxon>
        <taxon>Guillardia</taxon>
    </lineage>
</organism>
<evidence type="ECO:0000313" key="1">
    <source>
        <dbReference type="EMBL" id="EKX43553.1"/>
    </source>
</evidence>
<dbReference type="RefSeq" id="XP_005830533.1">
    <property type="nucleotide sequence ID" value="XM_005830476.1"/>
</dbReference>
<reference evidence="3" key="2">
    <citation type="submission" date="2012-11" db="EMBL/GenBank/DDBJ databases">
        <authorList>
            <person name="Kuo A."/>
            <person name="Curtis B.A."/>
            <person name="Tanifuji G."/>
            <person name="Burki F."/>
            <person name="Gruber A."/>
            <person name="Irimia M."/>
            <person name="Maruyama S."/>
            <person name="Arias M.C."/>
            <person name="Ball S.G."/>
            <person name="Gile G.H."/>
            <person name="Hirakawa Y."/>
            <person name="Hopkins J.F."/>
            <person name="Rensing S.A."/>
            <person name="Schmutz J."/>
            <person name="Symeonidi A."/>
            <person name="Elias M."/>
            <person name="Eveleigh R.J."/>
            <person name="Herman E.K."/>
            <person name="Klute M.J."/>
            <person name="Nakayama T."/>
            <person name="Obornik M."/>
            <person name="Reyes-Prieto A."/>
            <person name="Armbrust E.V."/>
            <person name="Aves S.J."/>
            <person name="Beiko R.G."/>
            <person name="Coutinho P."/>
            <person name="Dacks J.B."/>
            <person name="Durnford D.G."/>
            <person name="Fast N.M."/>
            <person name="Green B.R."/>
            <person name="Grisdale C."/>
            <person name="Hempe F."/>
            <person name="Henrissat B."/>
            <person name="Hoppner M.P."/>
            <person name="Ishida K.-I."/>
            <person name="Kim E."/>
            <person name="Koreny L."/>
            <person name="Kroth P.G."/>
            <person name="Liu Y."/>
            <person name="Malik S.-B."/>
            <person name="Maier U.G."/>
            <person name="McRose D."/>
            <person name="Mock T."/>
            <person name="Neilson J.A."/>
            <person name="Onodera N.T."/>
            <person name="Poole A.M."/>
            <person name="Pritham E.J."/>
            <person name="Richards T.A."/>
            <person name="Rocap G."/>
            <person name="Roy S.W."/>
            <person name="Sarai C."/>
            <person name="Schaack S."/>
            <person name="Shirato S."/>
            <person name="Slamovits C.H."/>
            <person name="Spencer D.F."/>
            <person name="Suzuki S."/>
            <person name="Worden A.Z."/>
            <person name="Zauner S."/>
            <person name="Barry K."/>
            <person name="Bell C."/>
            <person name="Bharti A.K."/>
            <person name="Crow J.A."/>
            <person name="Grimwood J."/>
            <person name="Kramer R."/>
            <person name="Lindquist E."/>
            <person name="Lucas S."/>
            <person name="Salamov A."/>
            <person name="McFadden G.I."/>
            <person name="Lane C.E."/>
            <person name="Keeling P.J."/>
            <person name="Gray M.W."/>
            <person name="Grigoriev I.V."/>
            <person name="Archibald J.M."/>
        </authorList>
    </citation>
    <scope>NUCLEOTIDE SEQUENCE</scope>
    <source>
        <strain evidence="3">CCMP2712</strain>
    </source>
</reference>
<evidence type="ECO:0000313" key="2">
    <source>
        <dbReference type="EnsemblProtists" id="EKX43553"/>
    </source>
</evidence>
<reference evidence="1 3" key="1">
    <citation type="journal article" date="2012" name="Nature">
        <title>Algal genomes reveal evolutionary mosaicism and the fate of nucleomorphs.</title>
        <authorList>
            <consortium name="DOE Joint Genome Institute"/>
            <person name="Curtis B.A."/>
            <person name="Tanifuji G."/>
            <person name="Burki F."/>
            <person name="Gruber A."/>
            <person name="Irimia M."/>
            <person name="Maruyama S."/>
            <person name="Arias M.C."/>
            <person name="Ball S.G."/>
            <person name="Gile G.H."/>
            <person name="Hirakawa Y."/>
            <person name="Hopkins J.F."/>
            <person name="Kuo A."/>
            <person name="Rensing S.A."/>
            <person name="Schmutz J."/>
            <person name="Symeonidi A."/>
            <person name="Elias M."/>
            <person name="Eveleigh R.J."/>
            <person name="Herman E.K."/>
            <person name="Klute M.J."/>
            <person name="Nakayama T."/>
            <person name="Obornik M."/>
            <person name="Reyes-Prieto A."/>
            <person name="Armbrust E.V."/>
            <person name="Aves S.J."/>
            <person name="Beiko R.G."/>
            <person name="Coutinho P."/>
            <person name="Dacks J.B."/>
            <person name="Durnford D.G."/>
            <person name="Fast N.M."/>
            <person name="Green B.R."/>
            <person name="Grisdale C.J."/>
            <person name="Hempel F."/>
            <person name="Henrissat B."/>
            <person name="Hoppner M.P."/>
            <person name="Ishida K."/>
            <person name="Kim E."/>
            <person name="Koreny L."/>
            <person name="Kroth P.G."/>
            <person name="Liu Y."/>
            <person name="Malik S.B."/>
            <person name="Maier U.G."/>
            <person name="McRose D."/>
            <person name="Mock T."/>
            <person name="Neilson J.A."/>
            <person name="Onodera N.T."/>
            <person name="Poole A.M."/>
            <person name="Pritham E.J."/>
            <person name="Richards T.A."/>
            <person name="Rocap G."/>
            <person name="Roy S.W."/>
            <person name="Sarai C."/>
            <person name="Schaack S."/>
            <person name="Shirato S."/>
            <person name="Slamovits C.H."/>
            <person name="Spencer D.F."/>
            <person name="Suzuki S."/>
            <person name="Worden A.Z."/>
            <person name="Zauner S."/>
            <person name="Barry K."/>
            <person name="Bell C."/>
            <person name="Bharti A.K."/>
            <person name="Crow J.A."/>
            <person name="Grimwood J."/>
            <person name="Kramer R."/>
            <person name="Lindquist E."/>
            <person name="Lucas S."/>
            <person name="Salamov A."/>
            <person name="McFadden G.I."/>
            <person name="Lane C.E."/>
            <person name="Keeling P.J."/>
            <person name="Gray M.W."/>
            <person name="Grigoriev I.V."/>
            <person name="Archibald J.M."/>
        </authorList>
    </citation>
    <scope>NUCLEOTIDE SEQUENCE</scope>
    <source>
        <strain evidence="1 3">CCMP2712</strain>
    </source>
</reference>